<name>A0A0P1FDQ5_9RHOB</name>
<dbReference type="Proteomes" id="UP000051298">
    <property type="component" value="Unassembled WGS sequence"/>
</dbReference>
<dbReference type="eggNOG" id="ENOG502ZA6T">
    <property type="taxonomic scope" value="Bacteria"/>
</dbReference>
<evidence type="ECO:0000313" key="2">
    <source>
        <dbReference type="Proteomes" id="UP000051298"/>
    </source>
</evidence>
<organism evidence="1 2">
    <name type="scientific">Thalassobacter stenotrophicus</name>
    <dbReference type="NCBI Taxonomy" id="266809"/>
    <lineage>
        <taxon>Bacteria</taxon>
        <taxon>Pseudomonadati</taxon>
        <taxon>Pseudomonadota</taxon>
        <taxon>Alphaproteobacteria</taxon>
        <taxon>Rhodobacterales</taxon>
        <taxon>Roseobacteraceae</taxon>
        <taxon>Thalassobacter</taxon>
    </lineage>
</organism>
<dbReference type="Pfam" id="PF20181">
    <property type="entry name" value="DUF6544"/>
    <property type="match status" value="1"/>
</dbReference>
<dbReference type="AlphaFoldDB" id="A0A0P1FDQ5"/>
<sequence>MLVAFALGALGVVFLCGWRVLDHRADRAQMARLIALQPTDPPRFSASMVADLPAPARRYFTYAIAAGTPLFKVAILEMSGQFSLGSKALPKYQKMSASQVLAAPEGFVWKMVCGSCPRRMSGSDSGSWTRFWLGGLIPVARFGGTNDHRRAAFGRYIAEALFWTPGVYLLMDNVKWTAVSGDTFRVSVQYAGLEQSVDVTIEADGRPSKVVFPRWSNANPDGVYREQPFGAYLSAHQSFEGFCLPTHVEAGNHFGTDAYFPFYIADVTSVGFPSAPDR</sequence>
<dbReference type="STRING" id="266809.PM03_04245"/>
<dbReference type="RefSeq" id="WP_058122784.1">
    <property type="nucleotide sequence ID" value="NZ_CYRX01000010.1"/>
</dbReference>
<proteinExistence type="predicted"/>
<dbReference type="InterPro" id="IPR046674">
    <property type="entry name" value="DUF6544"/>
</dbReference>
<accession>A0A0P1FDQ5</accession>
<evidence type="ECO:0000313" key="1">
    <source>
        <dbReference type="EMBL" id="CUH59494.1"/>
    </source>
</evidence>
<protein>
    <submittedName>
        <fullName evidence="1">Uncharacterized protein</fullName>
    </submittedName>
</protein>
<gene>
    <name evidence="1" type="ORF">THS5294_00780</name>
</gene>
<reference evidence="1 2" key="1">
    <citation type="submission" date="2015-09" db="EMBL/GenBank/DDBJ databases">
        <authorList>
            <consortium name="Swine Surveillance"/>
        </authorList>
    </citation>
    <scope>NUCLEOTIDE SEQUENCE [LARGE SCALE GENOMIC DNA]</scope>
    <source>
        <strain evidence="1 2">CECT 5294</strain>
    </source>
</reference>
<dbReference type="EMBL" id="CYRX01000010">
    <property type="protein sequence ID" value="CUH59494.1"/>
    <property type="molecule type" value="Genomic_DNA"/>
</dbReference>